<dbReference type="InterPro" id="IPR017452">
    <property type="entry name" value="GPCR_Rhodpsn_7TM"/>
</dbReference>
<dbReference type="Gene3D" id="1.20.1070.10">
    <property type="entry name" value="Rhodopsin 7-helix transmembrane proteins"/>
    <property type="match status" value="1"/>
</dbReference>
<evidence type="ECO:0000256" key="2">
    <source>
        <dbReference type="ARBA" id="ARBA00022692"/>
    </source>
</evidence>
<dbReference type="PANTHER" id="PTHR23112:SF0">
    <property type="entry name" value="TRANSMEMBRANE PROTEIN 116"/>
    <property type="match status" value="1"/>
</dbReference>
<dbReference type="EMBL" id="JAFDVH010000006">
    <property type="protein sequence ID" value="KAG7476625.1"/>
    <property type="molecule type" value="Genomic_DNA"/>
</dbReference>
<evidence type="ECO:0000256" key="5">
    <source>
        <dbReference type="SAM" id="Phobius"/>
    </source>
</evidence>
<feature type="transmembrane region" description="Helical" evidence="5">
    <location>
        <begin position="143"/>
        <end position="163"/>
    </location>
</feature>
<comment type="subcellular location">
    <subcellularLocation>
        <location evidence="1">Membrane</location>
        <topology evidence="1">Multi-pass membrane protein</topology>
    </subcellularLocation>
</comment>
<proteinExistence type="predicted"/>
<dbReference type="GO" id="GO:0004930">
    <property type="term" value="F:G protein-coupled receptor activity"/>
    <property type="evidence" value="ECO:0007669"/>
    <property type="project" value="TreeGrafter"/>
</dbReference>
<evidence type="ECO:0000313" key="8">
    <source>
        <dbReference type="Proteomes" id="UP001046870"/>
    </source>
</evidence>
<evidence type="ECO:0000313" key="7">
    <source>
        <dbReference type="EMBL" id="KAG7476625.1"/>
    </source>
</evidence>
<dbReference type="PANTHER" id="PTHR23112">
    <property type="entry name" value="G PROTEIN-COUPLED RECEPTOR 157-RELATED"/>
    <property type="match status" value="1"/>
</dbReference>
<feature type="transmembrane region" description="Helical" evidence="5">
    <location>
        <begin position="258"/>
        <end position="282"/>
    </location>
</feature>
<feature type="transmembrane region" description="Helical" evidence="5">
    <location>
        <begin position="24"/>
        <end position="47"/>
    </location>
</feature>
<reference evidence="7" key="1">
    <citation type="submission" date="2021-01" db="EMBL/GenBank/DDBJ databases">
        <authorList>
            <person name="Zahm M."/>
            <person name="Roques C."/>
            <person name="Cabau C."/>
            <person name="Klopp C."/>
            <person name="Donnadieu C."/>
            <person name="Jouanno E."/>
            <person name="Lampietro C."/>
            <person name="Louis A."/>
            <person name="Herpin A."/>
            <person name="Echchiki A."/>
            <person name="Berthelot C."/>
            <person name="Parey E."/>
            <person name="Roest-Crollius H."/>
            <person name="Braasch I."/>
            <person name="Postlethwait J."/>
            <person name="Bobe J."/>
            <person name="Montfort J."/>
            <person name="Bouchez O."/>
            <person name="Begum T."/>
            <person name="Mejri S."/>
            <person name="Adams A."/>
            <person name="Chen W.-J."/>
            <person name="Guiguen Y."/>
        </authorList>
    </citation>
    <scope>NUCLEOTIDE SEQUENCE</scope>
    <source>
        <strain evidence="7">YG-15Mar2019-1</strain>
        <tissue evidence="7">Brain</tissue>
    </source>
</reference>
<keyword evidence="4 5" id="KW-0472">Membrane</keyword>
<feature type="transmembrane region" description="Helical" evidence="5">
    <location>
        <begin position="288"/>
        <end position="314"/>
    </location>
</feature>
<dbReference type="Pfam" id="PF11970">
    <property type="entry name" value="GPR_Gpa2_C"/>
    <property type="match status" value="1"/>
</dbReference>
<dbReference type="Proteomes" id="UP001046870">
    <property type="component" value="Chromosome 6"/>
</dbReference>
<accession>A0A9D3Q7U9</accession>
<name>A0A9D3Q7U9_MEGAT</name>
<dbReference type="SUPFAM" id="SSF81321">
    <property type="entry name" value="Family A G protein-coupled receptor-like"/>
    <property type="match status" value="1"/>
</dbReference>
<organism evidence="7 8">
    <name type="scientific">Megalops atlanticus</name>
    <name type="common">Tarpon</name>
    <name type="synonym">Clupea gigantea</name>
    <dbReference type="NCBI Taxonomy" id="7932"/>
    <lineage>
        <taxon>Eukaryota</taxon>
        <taxon>Metazoa</taxon>
        <taxon>Chordata</taxon>
        <taxon>Craniata</taxon>
        <taxon>Vertebrata</taxon>
        <taxon>Euteleostomi</taxon>
        <taxon>Actinopterygii</taxon>
        <taxon>Neopterygii</taxon>
        <taxon>Teleostei</taxon>
        <taxon>Elopiformes</taxon>
        <taxon>Megalopidae</taxon>
        <taxon>Megalops</taxon>
    </lineage>
</organism>
<dbReference type="PROSITE" id="PS50262">
    <property type="entry name" value="G_PROTEIN_RECEP_F1_2"/>
    <property type="match status" value="1"/>
</dbReference>
<feature type="domain" description="G-protein coupled receptors family 1 profile" evidence="6">
    <location>
        <begin position="37"/>
        <end position="311"/>
    </location>
</feature>
<dbReference type="GO" id="GO:0005886">
    <property type="term" value="C:plasma membrane"/>
    <property type="evidence" value="ECO:0007669"/>
    <property type="project" value="TreeGrafter"/>
</dbReference>
<keyword evidence="2 5" id="KW-0812">Transmembrane</keyword>
<dbReference type="AlphaFoldDB" id="A0A9D3Q7U9"/>
<dbReference type="OrthoDB" id="10070607at2759"/>
<evidence type="ECO:0000256" key="3">
    <source>
        <dbReference type="ARBA" id="ARBA00022989"/>
    </source>
</evidence>
<evidence type="ECO:0000256" key="1">
    <source>
        <dbReference type="ARBA" id="ARBA00004141"/>
    </source>
</evidence>
<protein>
    <recommendedName>
        <fullName evidence="6">G-protein coupled receptors family 1 profile domain-containing protein</fullName>
    </recommendedName>
</protein>
<dbReference type="InterPro" id="IPR022343">
    <property type="entry name" value="GCR1-cAMP_receptor"/>
</dbReference>
<dbReference type="InterPro" id="IPR022596">
    <property type="entry name" value="GPR1/2/3_C"/>
</dbReference>
<comment type="caution">
    <text evidence="7">The sequence shown here is derived from an EMBL/GenBank/DDBJ whole genome shotgun (WGS) entry which is preliminary data.</text>
</comment>
<feature type="transmembrane region" description="Helical" evidence="5">
    <location>
        <begin position="202"/>
        <end position="224"/>
    </location>
</feature>
<dbReference type="PRINTS" id="PR02001">
    <property type="entry name" value="GCR1CAMPR"/>
</dbReference>
<feature type="transmembrane region" description="Helical" evidence="5">
    <location>
        <begin position="99"/>
        <end position="116"/>
    </location>
</feature>
<evidence type="ECO:0000259" key="6">
    <source>
        <dbReference type="PROSITE" id="PS50262"/>
    </source>
</evidence>
<sequence length="351" mass="40051">MQDIFSSNAVTNSTRLFENGNNFLWIQLVMAFLSIVGSGSIVVFTAFHNLLGTSEVRALFFLSVTDLLLCFTWLVGAVLFKETCDNRATCYNLHAVEQIFYMSSFFYTLNYTWALYKGFKEYHRSITGHAILFVQRTCSISKIATLLSCVLPMLLMVPVFAVGNMNLCYRNLTQSYECLLLHTWALYSPSGRSLENLPCHSIHVYSICVFLITFILTSVGLSVLMAKARSLYRHCIASTNVLEEREWATLRLLQGQMLIYPSAFLVCWGPAFLLAFMILFNLQEVDTMYVVLYILQAFTCASQGLVNCVVYGWAQHRIRSMKAMEQRDADTQTPLLRSQKTRNYVTFTETD</sequence>
<keyword evidence="8" id="KW-1185">Reference proteome</keyword>
<feature type="transmembrane region" description="Helical" evidence="5">
    <location>
        <begin position="59"/>
        <end position="79"/>
    </location>
</feature>
<dbReference type="GO" id="GO:0007189">
    <property type="term" value="P:adenylate cyclase-activating G protein-coupled receptor signaling pathway"/>
    <property type="evidence" value="ECO:0007669"/>
    <property type="project" value="TreeGrafter"/>
</dbReference>
<keyword evidence="3 5" id="KW-1133">Transmembrane helix</keyword>
<gene>
    <name evidence="7" type="ORF">MATL_G00084910</name>
</gene>
<evidence type="ECO:0000256" key="4">
    <source>
        <dbReference type="ARBA" id="ARBA00023136"/>
    </source>
</evidence>